<dbReference type="EMBL" id="CAJJDM010000162">
    <property type="protein sequence ID" value="CAD8113958.1"/>
    <property type="molecule type" value="Genomic_DNA"/>
</dbReference>
<organism evidence="2 3">
    <name type="scientific">Paramecium primaurelia</name>
    <dbReference type="NCBI Taxonomy" id="5886"/>
    <lineage>
        <taxon>Eukaryota</taxon>
        <taxon>Sar</taxon>
        <taxon>Alveolata</taxon>
        <taxon>Ciliophora</taxon>
        <taxon>Intramacronucleata</taxon>
        <taxon>Oligohymenophorea</taxon>
        <taxon>Peniculida</taxon>
        <taxon>Parameciidae</taxon>
        <taxon>Paramecium</taxon>
    </lineage>
</organism>
<dbReference type="Proteomes" id="UP000688137">
    <property type="component" value="Unassembled WGS sequence"/>
</dbReference>
<evidence type="ECO:0000313" key="3">
    <source>
        <dbReference type="Proteomes" id="UP000688137"/>
    </source>
</evidence>
<feature type="compositionally biased region" description="Basic and acidic residues" evidence="1">
    <location>
        <begin position="63"/>
        <end position="79"/>
    </location>
</feature>
<feature type="region of interest" description="Disordered" evidence="1">
    <location>
        <begin position="52"/>
        <end position="79"/>
    </location>
</feature>
<sequence length="266" mass="31481">MKKNIDEEIELIGDQSQVHKAVQNKNSKNSDQLVILTKTQDILPQFNESSYQTFSHGSDSFDSEEHKQNKQQEKPKKEEIESVSLFNSNIISQNNQNYMKEFFEMQIEQHLQLSKEQAEKIVRYIHNCFPQEKLQQLNISSDMASLQKNINSLEKMLGLENPQDIEIITMLFMLLLKIVLTEQYENAENFFEKYYEDQHLSKLYEIYDSCPLDQQQSQISQSLNQSQDEDENQYEKDDNEDEEYIPKIIEISLEKDFKESLLQKLN</sequence>
<reference evidence="2" key="1">
    <citation type="submission" date="2021-01" db="EMBL/GenBank/DDBJ databases">
        <authorList>
            <consortium name="Genoscope - CEA"/>
            <person name="William W."/>
        </authorList>
    </citation>
    <scope>NUCLEOTIDE SEQUENCE</scope>
</reference>
<gene>
    <name evidence="2" type="ORF">PPRIM_AZ9-3.1.T1570076</name>
</gene>
<protein>
    <submittedName>
        <fullName evidence="2">Uncharacterized protein</fullName>
    </submittedName>
</protein>
<feature type="compositionally biased region" description="Acidic residues" evidence="1">
    <location>
        <begin position="227"/>
        <end position="243"/>
    </location>
</feature>
<dbReference type="AlphaFoldDB" id="A0A8S1QDZ1"/>
<feature type="region of interest" description="Disordered" evidence="1">
    <location>
        <begin position="217"/>
        <end position="243"/>
    </location>
</feature>
<proteinExistence type="predicted"/>
<comment type="caution">
    <text evidence="2">The sequence shown here is derived from an EMBL/GenBank/DDBJ whole genome shotgun (WGS) entry which is preliminary data.</text>
</comment>
<accession>A0A8S1QDZ1</accession>
<evidence type="ECO:0000256" key="1">
    <source>
        <dbReference type="SAM" id="MobiDB-lite"/>
    </source>
</evidence>
<name>A0A8S1QDZ1_PARPR</name>
<feature type="compositionally biased region" description="Low complexity" evidence="1">
    <location>
        <begin position="217"/>
        <end position="226"/>
    </location>
</feature>
<keyword evidence="3" id="KW-1185">Reference proteome</keyword>
<dbReference type="OMA" id="HDNQNIT"/>
<evidence type="ECO:0000313" key="2">
    <source>
        <dbReference type="EMBL" id="CAD8113958.1"/>
    </source>
</evidence>